<reference evidence="6 7" key="1">
    <citation type="journal article" date="2017" name="Nat. Commun.">
        <title>Genome assembly with in vitro proximity ligation data and whole-genome triplication in lettuce.</title>
        <authorList>
            <person name="Reyes-Chin-Wo S."/>
            <person name="Wang Z."/>
            <person name="Yang X."/>
            <person name="Kozik A."/>
            <person name="Arikit S."/>
            <person name="Song C."/>
            <person name="Xia L."/>
            <person name="Froenicke L."/>
            <person name="Lavelle D.O."/>
            <person name="Truco M.J."/>
            <person name="Xia R."/>
            <person name="Zhu S."/>
            <person name="Xu C."/>
            <person name="Xu H."/>
            <person name="Xu X."/>
            <person name="Cox K."/>
            <person name="Korf I."/>
            <person name="Meyers B.C."/>
            <person name="Michelmore R.W."/>
        </authorList>
    </citation>
    <scope>NUCLEOTIDE SEQUENCE [LARGE SCALE GENOMIC DNA]</scope>
    <source>
        <strain evidence="7">cv. Salinas</strain>
        <tissue evidence="6">Seedlings</tissue>
    </source>
</reference>
<dbReference type="GO" id="GO:0046872">
    <property type="term" value="F:metal ion binding"/>
    <property type="evidence" value="ECO:0007669"/>
    <property type="project" value="UniProtKB-KW"/>
</dbReference>
<dbReference type="PANTHER" id="PTHR46929">
    <property type="entry name" value="EXPRESSED PROTEIN"/>
    <property type="match status" value="1"/>
</dbReference>
<comment type="caution">
    <text evidence="6">The sequence shown here is derived from an EMBL/GenBank/DDBJ whole genome shotgun (WGS) entry which is preliminary data.</text>
</comment>
<keyword evidence="7" id="KW-1185">Reference proteome</keyword>
<evidence type="ECO:0000313" key="7">
    <source>
        <dbReference type="Proteomes" id="UP000235145"/>
    </source>
</evidence>
<evidence type="ECO:0000256" key="1">
    <source>
        <dbReference type="ARBA" id="ARBA00001968"/>
    </source>
</evidence>
<dbReference type="Pfam" id="PF12776">
    <property type="entry name" value="Myb_DNA-bind_3"/>
    <property type="match status" value="1"/>
</dbReference>
<organism evidence="6 7">
    <name type="scientific">Lactuca sativa</name>
    <name type="common">Garden lettuce</name>
    <dbReference type="NCBI Taxonomy" id="4236"/>
    <lineage>
        <taxon>Eukaryota</taxon>
        <taxon>Viridiplantae</taxon>
        <taxon>Streptophyta</taxon>
        <taxon>Embryophyta</taxon>
        <taxon>Tracheophyta</taxon>
        <taxon>Spermatophyta</taxon>
        <taxon>Magnoliopsida</taxon>
        <taxon>eudicotyledons</taxon>
        <taxon>Gunneridae</taxon>
        <taxon>Pentapetalae</taxon>
        <taxon>asterids</taxon>
        <taxon>campanulids</taxon>
        <taxon>Asterales</taxon>
        <taxon>Asteraceae</taxon>
        <taxon>Cichorioideae</taxon>
        <taxon>Cichorieae</taxon>
        <taxon>Lactucinae</taxon>
        <taxon>Lactuca</taxon>
    </lineage>
</organism>
<evidence type="ECO:0008006" key="8">
    <source>
        <dbReference type="Google" id="ProtNLM"/>
    </source>
</evidence>
<feature type="domain" description="DUF8040" evidence="5">
    <location>
        <begin position="107"/>
        <end position="194"/>
    </location>
</feature>
<dbReference type="AlphaFoldDB" id="A0A9R1UIN9"/>
<evidence type="ECO:0000259" key="4">
    <source>
        <dbReference type="Pfam" id="PF13359"/>
    </source>
</evidence>
<dbReference type="Pfam" id="PF13359">
    <property type="entry name" value="DDE_Tnp_4"/>
    <property type="match status" value="1"/>
</dbReference>
<keyword evidence="2" id="KW-0479">Metal-binding</keyword>
<accession>A0A9R1UIN9</accession>
<dbReference type="InterPro" id="IPR024752">
    <property type="entry name" value="Myb/SANT-like_dom"/>
</dbReference>
<dbReference type="Pfam" id="PF26138">
    <property type="entry name" value="DUF8040"/>
    <property type="match status" value="1"/>
</dbReference>
<feature type="domain" description="DDE Tnp4" evidence="4">
    <location>
        <begin position="230"/>
        <end position="391"/>
    </location>
</feature>
<evidence type="ECO:0000259" key="5">
    <source>
        <dbReference type="Pfam" id="PF26138"/>
    </source>
</evidence>
<dbReference type="InterPro" id="IPR058353">
    <property type="entry name" value="DUF8040"/>
</dbReference>
<proteinExistence type="predicted"/>
<feature type="domain" description="Myb/SANT-like" evidence="3">
    <location>
        <begin position="444"/>
        <end position="540"/>
    </location>
</feature>
<gene>
    <name evidence="6" type="ORF">LSAT_V11C900455730</name>
</gene>
<sequence length="752" mass="86955">MIPIIELRDLSVPDYNTSLDVALLIDSFKLQMGINISSKKEKRISSYIVLMDTPILNPTHALRARQLQVVNLICLLFTFITQRNMANKKRVRLPTRKVILERQAVREELLHNLLEGGQCRDLIRMSENAFRRLCEILQTVGGLRRTQRMSVEEHVARFLHIVSNDLRTRFTSWMYRRSRSTTSRCFHRVLRSIIAIEGLYIQQPTGDVVPREIQESTRFYPFFKDCIGAIDGTHVRVHMPNRDAPRYRGRKGYPTINVLAACTFDLKFTYVLTGWEGTASDSRIIKNAFTRNDKLLIPSGKYCLVDGGLPHTNKLMAPYRGVRYHFKEYSMRGPQNSKELFNLRHASLRNTIERAFGVLKRRFPIIRSTTEPFYSCETQSAIFLACCILHNFLLDEDRDINLEDEVMQEILNGPQEQDRRTSTETNEVIMIKQEAGGSEKEQVKWSEIMDYAYIQAMIKQQEAGNRVNGSFTPTAYAQMVEELNTNHQMDITKSHLKNRYKTLKKHFSQWYDVFRGISMSGFSWNSSTQLIEAEEEVWDNLIKSKPEAMSLKTKKIAYFDEMLMLFARDRASGAHAETAKERNARLNKNENIQVETIKEVDDMLANNEIHLENEYVDLDDNIQDVIPPPFSQEQSSCAKKCKSKKRKFEDDDEEEDINSKIMKSVDNVAAAIREGNIIFDRAYPREYTGEEIYRELELVGLEPHELPRALNFLATNQAKARTLFSCPLQIRMGVLKDMMGAQGRKGELVFLG</sequence>
<evidence type="ECO:0000259" key="3">
    <source>
        <dbReference type="Pfam" id="PF12776"/>
    </source>
</evidence>
<name>A0A9R1UIN9_LACSA</name>
<dbReference type="EMBL" id="NBSK02000009">
    <property type="protein sequence ID" value="KAJ0187613.1"/>
    <property type="molecule type" value="Genomic_DNA"/>
</dbReference>
<comment type="cofactor">
    <cofactor evidence="1">
        <name>a divalent metal cation</name>
        <dbReference type="ChEBI" id="CHEBI:60240"/>
    </cofactor>
</comment>
<evidence type="ECO:0000313" key="6">
    <source>
        <dbReference type="EMBL" id="KAJ0187613.1"/>
    </source>
</evidence>
<dbReference type="InterPro" id="IPR027806">
    <property type="entry name" value="HARBI1_dom"/>
</dbReference>
<dbReference type="Proteomes" id="UP000235145">
    <property type="component" value="Unassembled WGS sequence"/>
</dbReference>
<protein>
    <recommendedName>
        <fullName evidence="8">Myb/SANT-like domain-containing protein</fullName>
    </recommendedName>
</protein>
<evidence type="ECO:0000256" key="2">
    <source>
        <dbReference type="ARBA" id="ARBA00022723"/>
    </source>
</evidence>
<dbReference type="PANTHER" id="PTHR46929:SF4">
    <property type="entry name" value="MYB_SANT-LIKE DOMAIN-CONTAINING PROTEIN"/>
    <property type="match status" value="1"/>
</dbReference>